<feature type="chain" id="PRO_5034236231" evidence="2">
    <location>
        <begin position="16"/>
        <end position="125"/>
    </location>
</feature>
<proteinExistence type="predicted"/>
<reference evidence="3" key="2">
    <citation type="submission" date="2025-09" db="UniProtKB">
        <authorList>
            <consortium name="Ensembl"/>
        </authorList>
    </citation>
    <scope>IDENTIFICATION</scope>
</reference>
<evidence type="ECO:0000313" key="3">
    <source>
        <dbReference type="Ensembl" id="ENSMSIP00000024651.1"/>
    </source>
</evidence>
<evidence type="ECO:0000256" key="2">
    <source>
        <dbReference type="SAM" id="SignalP"/>
    </source>
</evidence>
<accession>A0A8C6HR27</accession>
<reference evidence="3" key="1">
    <citation type="submission" date="2025-08" db="UniProtKB">
        <authorList>
            <consortium name="Ensembl"/>
        </authorList>
    </citation>
    <scope>IDENTIFICATION</scope>
</reference>
<evidence type="ECO:0000256" key="1">
    <source>
        <dbReference type="SAM" id="Phobius"/>
    </source>
</evidence>
<keyword evidence="1" id="KW-0472">Membrane</keyword>
<dbReference type="Proteomes" id="UP000694415">
    <property type="component" value="Unplaced"/>
</dbReference>
<keyword evidence="4" id="KW-1185">Reference proteome</keyword>
<organism evidence="3 4">
    <name type="scientific">Mus spicilegus</name>
    <name type="common">Mound-building mouse</name>
    <dbReference type="NCBI Taxonomy" id="10103"/>
    <lineage>
        <taxon>Eukaryota</taxon>
        <taxon>Metazoa</taxon>
        <taxon>Chordata</taxon>
        <taxon>Craniata</taxon>
        <taxon>Vertebrata</taxon>
        <taxon>Euteleostomi</taxon>
        <taxon>Mammalia</taxon>
        <taxon>Eutheria</taxon>
        <taxon>Euarchontoglires</taxon>
        <taxon>Glires</taxon>
        <taxon>Rodentia</taxon>
        <taxon>Myomorpha</taxon>
        <taxon>Muroidea</taxon>
        <taxon>Muridae</taxon>
        <taxon>Murinae</taxon>
        <taxon>Mus</taxon>
        <taxon>Mus</taxon>
    </lineage>
</organism>
<keyword evidence="1" id="KW-1133">Transmembrane helix</keyword>
<name>A0A8C6HR27_MUSSI</name>
<dbReference type="GeneTree" id="ENSGT01050000245804"/>
<dbReference type="Ensembl" id="ENSMSIT00000031111.1">
    <property type="protein sequence ID" value="ENSMSIP00000024651.1"/>
    <property type="gene ID" value="ENSMSIG00000020868.1"/>
</dbReference>
<sequence>ALFLLVTLGIAGSSGSTMSNFLRNRQTDFQSGCTSLQSHQQWRSVSLSPHPPQHLLSPEFLILAILTGVRWNLMVVLICISLMIKDVEHFFRCFSAIWYSSGENSLFSSEPHFLWGYLIFWSPPS</sequence>
<protein>
    <submittedName>
        <fullName evidence="3">Uncharacterized protein</fullName>
    </submittedName>
</protein>
<feature type="transmembrane region" description="Helical" evidence="1">
    <location>
        <begin position="60"/>
        <end position="84"/>
    </location>
</feature>
<keyword evidence="2" id="KW-0732">Signal</keyword>
<feature type="signal peptide" evidence="2">
    <location>
        <begin position="1"/>
        <end position="15"/>
    </location>
</feature>
<evidence type="ECO:0000313" key="4">
    <source>
        <dbReference type="Proteomes" id="UP000694415"/>
    </source>
</evidence>
<dbReference type="AlphaFoldDB" id="A0A8C6HR27"/>
<keyword evidence="1" id="KW-0812">Transmembrane</keyword>